<dbReference type="HOGENOM" id="CLU_004498_8_1_1"/>
<dbReference type="PANTHER" id="PTHR10742:SF342">
    <property type="entry name" value="AMINE OXIDASE"/>
    <property type="match status" value="1"/>
</dbReference>
<dbReference type="InterPro" id="IPR002937">
    <property type="entry name" value="Amino_oxidase"/>
</dbReference>
<dbReference type="Gene3D" id="3.90.660.10">
    <property type="match status" value="1"/>
</dbReference>
<dbReference type="PANTHER" id="PTHR10742">
    <property type="entry name" value="FLAVIN MONOAMINE OXIDASE"/>
    <property type="match status" value="1"/>
</dbReference>
<dbReference type="Gene3D" id="3.50.50.60">
    <property type="entry name" value="FAD/NAD(P)-binding domain"/>
    <property type="match status" value="1"/>
</dbReference>
<dbReference type="Pfam" id="PF01593">
    <property type="entry name" value="Amino_oxidase"/>
    <property type="match status" value="1"/>
</dbReference>
<reference evidence="2 3" key="1">
    <citation type="journal article" date="2012" name="Proc. Natl. Acad. Sci. U.S.A.">
        <title>Comparative genomics of Ceriporiopsis subvermispora and Phanerochaete chrysosporium provide insight into selective ligninolysis.</title>
        <authorList>
            <person name="Fernandez-Fueyo E."/>
            <person name="Ruiz-Duenas F.J."/>
            <person name="Ferreira P."/>
            <person name="Floudas D."/>
            <person name="Hibbett D.S."/>
            <person name="Canessa P."/>
            <person name="Larrondo L.F."/>
            <person name="James T.Y."/>
            <person name="Seelenfreund D."/>
            <person name="Lobos S."/>
            <person name="Polanco R."/>
            <person name="Tello M."/>
            <person name="Honda Y."/>
            <person name="Watanabe T."/>
            <person name="Watanabe T."/>
            <person name="Ryu J.S."/>
            <person name="Kubicek C.P."/>
            <person name="Schmoll M."/>
            <person name="Gaskell J."/>
            <person name="Hammel K.E."/>
            <person name="St John F.J."/>
            <person name="Vanden Wymelenberg A."/>
            <person name="Sabat G."/>
            <person name="Splinter BonDurant S."/>
            <person name="Syed K."/>
            <person name="Yadav J.S."/>
            <person name="Doddapaneni H."/>
            <person name="Subramanian V."/>
            <person name="Lavin J.L."/>
            <person name="Oguiza J.A."/>
            <person name="Perez G."/>
            <person name="Pisabarro A.G."/>
            <person name="Ramirez L."/>
            <person name="Santoyo F."/>
            <person name="Master E."/>
            <person name="Coutinho P.M."/>
            <person name="Henrissat B."/>
            <person name="Lombard V."/>
            <person name="Magnuson J.K."/>
            <person name="Kuees U."/>
            <person name="Hori C."/>
            <person name="Igarashi K."/>
            <person name="Samejima M."/>
            <person name="Held B.W."/>
            <person name="Barry K.W."/>
            <person name="LaButti K.M."/>
            <person name="Lapidus A."/>
            <person name="Lindquist E.A."/>
            <person name="Lucas S.M."/>
            <person name="Riley R."/>
            <person name="Salamov A.A."/>
            <person name="Hoffmeister D."/>
            <person name="Schwenk D."/>
            <person name="Hadar Y."/>
            <person name="Yarden O."/>
            <person name="de Vries R.P."/>
            <person name="Wiebenga A."/>
            <person name="Stenlid J."/>
            <person name="Eastwood D."/>
            <person name="Grigoriev I.V."/>
            <person name="Berka R.M."/>
            <person name="Blanchette R.A."/>
            <person name="Kersten P."/>
            <person name="Martinez A.T."/>
            <person name="Vicuna R."/>
            <person name="Cullen D."/>
        </authorList>
    </citation>
    <scope>NUCLEOTIDE SEQUENCE [LARGE SCALE GENOMIC DNA]</scope>
    <source>
        <strain evidence="2 3">B</strain>
    </source>
</reference>
<sequence>MANLEPAPAIHKSFARHAASFRDVASHIIVHRAIKDAIYAVPPEERTPGPILYSKTEGIMSADAKAAEDLPVCIIGAGAAGLYAAMILEDLGIKYEILEASDRIGGRIYTYRFNGEQGFDAPINTPARYDYFDIGAMRYPDIPFMERVFDLFKWVEIDDLIIDYHLSNKNALQYFNSRPPVTATQAEGQSDYFNVSVSRGGSVPNIFVEQAVDHWTGRVYDPFKALFAGLDDAKTDEERQKIFKEAWDFLSAQDYQSTRGYMMSPRGIVGTLPETASKQPPFEPLCYPDSVVEWLESFDSATGLYNQAFVESVMDSLDFGWPNPQVTVPPSRVQVAEEGVKWKCIDGGSDHLIRGMLKKLKTQPQLGQRVTKIRRVESSNGANMEVTTGSGTRRYSHVISTAPLGCLVAIDTEGCELLYSQKQAIRALHYDASTKIAIKFEKRWWEDPAVMGGNVIKGGQSSTDLPIRTCVYPSYGLSCSGAPGVLLASYTWAQDARRLGALSQPQSDAELLELTLDNLEKLHGIPRAKFGKVLGFHAHSWESDPYARGAFALFGPAQFGHPGDQQSLFASVKAPAARGLFHIAGEATSVHHAWVLGALNSAWRAVYNALIHRPADRAKLIENWGIPDEETEVHLQKLAELALNHRF</sequence>
<dbReference type="Gene3D" id="1.10.10.1620">
    <property type="match status" value="1"/>
</dbReference>
<keyword evidence="3" id="KW-1185">Reference proteome</keyword>
<dbReference type="GO" id="GO:0009063">
    <property type="term" value="P:amino acid catabolic process"/>
    <property type="evidence" value="ECO:0007669"/>
    <property type="project" value="TreeGrafter"/>
</dbReference>
<dbReference type="AlphaFoldDB" id="M2R0Y5"/>
<dbReference type="Proteomes" id="UP000016930">
    <property type="component" value="Unassembled WGS sequence"/>
</dbReference>
<feature type="domain" description="Amine oxidase" evidence="1">
    <location>
        <begin position="80"/>
        <end position="607"/>
    </location>
</feature>
<proteinExistence type="predicted"/>
<evidence type="ECO:0000313" key="3">
    <source>
        <dbReference type="Proteomes" id="UP000016930"/>
    </source>
</evidence>
<organism evidence="2 3">
    <name type="scientific">Ceriporiopsis subvermispora (strain B)</name>
    <name type="common">White-rot fungus</name>
    <name type="synonym">Gelatoporia subvermispora</name>
    <dbReference type="NCBI Taxonomy" id="914234"/>
    <lineage>
        <taxon>Eukaryota</taxon>
        <taxon>Fungi</taxon>
        <taxon>Dikarya</taxon>
        <taxon>Basidiomycota</taxon>
        <taxon>Agaricomycotina</taxon>
        <taxon>Agaricomycetes</taxon>
        <taxon>Polyporales</taxon>
        <taxon>Gelatoporiaceae</taxon>
        <taxon>Gelatoporia</taxon>
    </lineage>
</organism>
<dbReference type="SUPFAM" id="SSF51905">
    <property type="entry name" value="FAD/NAD(P)-binding domain"/>
    <property type="match status" value="1"/>
</dbReference>
<evidence type="ECO:0000313" key="2">
    <source>
        <dbReference type="EMBL" id="EMD32511.1"/>
    </source>
</evidence>
<dbReference type="InterPro" id="IPR050281">
    <property type="entry name" value="Flavin_monoamine_oxidase"/>
</dbReference>
<dbReference type="OrthoDB" id="7777654at2759"/>
<evidence type="ECO:0000259" key="1">
    <source>
        <dbReference type="Pfam" id="PF01593"/>
    </source>
</evidence>
<dbReference type="InterPro" id="IPR036188">
    <property type="entry name" value="FAD/NAD-bd_sf"/>
</dbReference>
<protein>
    <recommendedName>
        <fullName evidence="1">Amine oxidase domain-containing protein</fullName>
    </recommendedName>
</protein>
<dbReference type="EMBL" id="KB445810">
    <property type="protein sequence ID" value="EMD32511.1"/>
    <property type="molecule type" value="Genomic_DNA"/>
</dbReference>
<gene>
    <name evidence="2" type="ORF">CERSUDRAFT_118550</name>
</gene>
<name>M2R0Y5_CERS8</name>
<dbReference type="GO" id="GO:0001716">
    <property type="term" value="F:L-amino-acid oxidase activity"/>
    <property type="evidence" value="ECO:0007669"/>
    <property type="project" value="TreeGrafter"/>
</dbReference>
<accession>M2R0Y5</accession>
<dbReference type="SUPFAM" id="SSF54373">
    <property type="entry name" value="FAD-linked reductases, C-terminal domain"/>
    <property type="match status" value="1"/>
</dbReference>
<dbReference type="STRING" id="914234.M2R0Y5"/>